<comment type="caution">
    <text evidence="2">The sequence shown here is derived from an EMBL/GenBank/DDBJ whole genome shotgun (WGS) entry which is preliminary data.</text>
</comment>
<name>A0AA39LYD1_9BILA</name>
<sequence>MSRSTSEHRFTNSNNRRTRASATGCTGLHKASSEVCEKTDLLSTTTGESLMQLSLDSSKWTPPTQPAIDTGTQVKNNIRVIYTGLRFARSAPLPYKFLNKRSAMSRRLISTHDRHRIWKPLRTTQ</sequence>
<accession>A0AA39LYD1</accession>
<feature type="region of interest" description="Disordered" evidence="1">
    <location>
        <begin position="1"/>
        <end position="29"/>
    </location>
</feature>
<reference evidence="2" key="1">
    <citation type="submission" date="2023-06" db="EMBL/GenBank/DDBJ databases">
        <title>Genomic analysis of the entomopathogenic nematode Steinernema hermaphroditum.</title>
        <authorList>
            <person name="Schwarz E.M."/>
            <person name="Heppert J.K."/>
            <person name="Baniya A."/>
            <person name="Schwartz H.T."/>
            <person name="Tan C.-H."/>
            <person name="Antoshechkin I."/>
            <person name="Sternberg P.W."/>
            <person name="Goodrich-Blair H."/>
            <person name="Dillman A.R."/>
        </authorList>
    </citation>
    <scope>NUCLEOTIDE SEQUENCE</scope>
    <source>
        <strain evidence="2">PS9179</strain>
        <tissue evidence="2">Whole animal</tissue>
    </source>
</reference>
<feature type="compositionally biased region" description="Polar residues" evidence="1">
    <location>
        <begin position="11"/>
        <end position="24"/>
    </location>
</feature>
<feature type="compositionally biased region" description="Basic and acidic residues" evidence="1">
    <location>
        <begin position="1"/>
        <end position="10"/>
    </location>
</feature>
<dbReference type="AlphaFoldDB" id="A0AA39LYD1"/>
<dbReference type="EMBL" id="JAUCMV010000003">
    <property type="protein sequence ID" value="KAK0414122.1"/>
    <property type="molecule type" value="Genomic_DNA"/>
</dbReference>
<evidence type="ECO:0000313" key="2">
    <source>
        <dbReference type="EMBL" id="KAK0414122.1"/>
    </source>
</evidence>
<organism evidence="2 3">
    <name type="scientific">Steinernema hermaphroditum</name>
    <dbReference type="NCBI Taxonomy" id="289476"/>
    <lineage>
        <taxon>Eukaryota</taxon>
        <taxon>Metazoa</taxon>
        <taxon>Ecdysozoa</taxon>
        <taxon>Nematoda</taxon>
        <taxon>Chromadorea</taxon>
        <taxon>Rhabditida</taxon>
        <taxon>Tylenchina</taxon>
        <taxon>Panagrolaimomorpha</taxon>
        <taxon>Strongyloidoidea</taxon>
        <taxon>Steinernematidae</taxon>
        <taxon>Steinernema</taxon>
    </lineage>
</organism>
<gene>
    <name evidence="2" type="ORF">QR680_007156</name>
</gene>
<proteinExistence type="predicted"/>
<keyword evidence="3" id="KW-1185">Reference proteome</keyword>
<evidence type="ECO:0000313" key="3">
    <source>
        <dbReference type="Proteomes" id="UP001175271"/>
    </source>
</evidence>
<evidence type="ECO:0000256" key="1">
    <source>
        <dbReference type="SAM" id="MobiDB-lite"/>
    </source>
</evidence>
<dbReference type="Proteomes" id="UP001175271">
    <property type="component" value="Unassembled WGS sequence"/>
</dbReference>
<protein>
    <submittedName>
        <fullName evidence="2">Uncharacterized protein</fullName>
    </submittedName>
</protein>